<evidence type="ECO:0000259" key="3">
    <source>
        <dbReference type="Pfam" id="PF13439"/>
    </source>
</evidence>
<name>A0A1F7U7E5_9BACT</name>
<accession>A0A1F7U7E5</accession>
<dbReference type="InterPro" id="IPR028098">
    <property type="entry name" value="Glyco_trans_4-like_N"/>
</dbReference>
<dbReference type="GO" id="GO:0009103">
    <property type="term" value="P:lipopolysaccharide biosynthetic process"/>
    <property type="evidence" value="ECO:0007669"/>
    <property type="project" value="TreeGrafter"/>
</dbReference>
<organism evidence="4 5">
    <name type="scientific">Candidatus Uhrbacteria bacterium RIFCSPHIGHO2_02_FULL_57_19</name>
    <dbReference type="NCBI Taxonomy" id="1802391"/>
    <lineage>
        <taxon>Bacteria</taxon>
        <taxon>Candidatus Uhriibacteriota</taxon>
    </lineage>
</organism>
<dbReference type="SUPFAM" id="SSF53756">
    <property type="entry name" value="UDP-Glycosyltransferase/glycogen phosphorylase"/>
    <property type="match status" value="1"/>
</dbReference>
<dbReference type="Proteomes" id="UP000176303">
    <property type="component" value="Unassembled WGS sequence"/>
</dbReference>
<dbReference type="STRING" id="1802391.A3D72_02265"/>
<dbReference type="InterPro" id="IPR001296">
    <property type="entry name" value="Glyco_trans_1"/>
</dbReference>
<evidence type="ECO:0000313" key="4">
    <source>
        <dbReference type="EMBL" id="OGL74169.1"/>
    </source>
</evidence>
<feature type="domain" description="Glycosyltransferase subfamily 4-like N-terminal" evidence="3">
    <location>
        <begin position="13"/>
        <end position="179"/>
    </location>
</feature>
<comment type="caution">
    <text evidence="4">The sequence shown here is derived from an EMBL/GenBank/DDBJ whole genome shotgun (WGS) entry which is preliminary data.</text>
</comment>
<protein>
    <recommendedName>
        <fullName evidence="6">Glycosyltransferase subfamily 4-like N-terminal domain-containing protein</fullName>
    </recommendedName>
</protein>
<dbReference type="GO" id="GO:0016757">
    <property type="term" value="F:glycosyltransferase activity"/>
    <property type="evidence" value="ECO:0007669"/>
    <property type="project" value="InterPro"/>
</dbReference>
<dbReference type="Pfam" id="PF00534">
    <property type="entry name" value="Glycos_transf_1"/>
    <property type="match status" value="1"/>
</dbReference>
<sequence length="363" mass="41025">MRIGIDARFVGTPGGIGRYTEELVRHLGETDTENSYVLFLRPLGSRRLARFLSENSQRFRPVIADIRWYTIAEQLRMPRIIDRERLDLVHFPHWNVPLGVRTPFVLTVHDLILFDHPSRRASTLGPLRYAVKSFGHRLVIGSAVRRARKIIAPSEYTKRRIIGRFHISKEKVVVIPEGVSEGSPSINSGTTKANRILYVGNAYPHKNLERLLEALAEVRKKIPDAELVIAGNDDCFFKRLKRMSGAGVRFVGSPSDEELEDLYASARLFVIPSLVEGFGLTPLEAMARRIPVVSSRGGALPEVLGEAAEYFDPERADEMARVILEALSVESLRRELITRGREQASRYSWRTAAIATRNVYQNL</sequence>
<evidence type="ECO:0000259" key="2">
    <source>
        <dbReference type="Pfam" id="PF00534"/>
    </source>
</evidence>
<dbReference type="PANTHER" id="PTHR46401">
    <property type="entry name" value="GLYCOSYLTRANSFERASE WBBK-RELATED"/>
    <property type="match status" value="1"/>
</dbReference>
<dbReference type="CDD" id="cd03809">
    <property type="entry name" value="GT4_MtfB-like"/>
    <property type="match status" value="1"/>
</dbReference>
<gene>
    <name evidence="4" type="ORF">A3D72_02265</name>
</gene>
<evidence type="ECO:0000256" key="1">
    <source>
        <dbReference type="ARBA" id="ARBA00022679"/>
    </source>
</evidence>
<keyword evidence="1" id="KW-0808">Transferase</keyword>
<dbReference type="Gene3D" id="3.40.50.2000">
    <property type="entry name" value="Glycogen Phosphorylase B"/>
    <property type="match status" value="2"/>
</dbReference>
<dbReference type="AlphaFoldDB" id="A0A1F7U7E5"/>
<dbReference type="EMBL" id="MGDZ01000005">
    <property type="protein sequence ID" value="OGL74169.1"/>
    <property type="molecule type" value="Genomic_DNA"/>
</dbReference>
<dbReference type="Pfam" id="PF13439">
    <property type="entry name" value="Glyco_transf_4"/>
    <property type="match status" value="1"/>
</dbReference>
<evidence type="ECO:0000313" key="5">
    <source>
        <dbReference type="Proteomes" id="UP000176303"/>
    </source>
</evidence>
<evidence type="ECO:0008006" key="6">
    <source>
        <dbReference type="Google" id="ProtNLM"/>
    </source>
</evidence>
<reference evidence="4 5" key="1">
    <citation type="journal article" date="2016" name="Nat. Commun.">
        <title>Thousands of microbial genomes shed light on interconnected biogeochemical processes in an aquifer system.</title>
        <authorList>
            <person name="Anantharaman K."/>
            <person name="Brown C.T."/>
            <person name="Hug L.A."/>
            <person name="Sharon I."/>
            <person name="Castelle C.J."/>
            <person name="Probst A.J."/>
            <person name="Thomas B.C."/>
            <person name="Singh A."/>
            <person name="Wilkins M.J."/>
            <person name="Karaoz U."/>
            <person name="Brodie E.L."/>
            <person name="Williams K.H."/>
            <person name="Hubbard S.S."/>
            <person name="Banfield J.F."/>
        </authorList>
    </citation>
    <scope>NUCLEOTIDE SEQUENCE [LARGE SCALE GENOMIC DNA]</scope>
</reference>
<feature type="domain" description="Glycosyl transferase family 1" evidence="2">
    <location>
        <begin position="191"/>
        <end position="342"/>
    </location>
</feature>
<dbReference type="PANTHER" id="PTHR46401:SF2">
    <property type="entry name" value="GLYCOSYLTRANSFERASE WBBK-RELATED"/>
    <property type="match status" value="1"/>
</dbReference>
<proteinExistence type="predicted"/>